<evidence type="ECO:0000259" key="12">
    <source>
        <dbReference type="PROSITE" id="PS52004"/>
    </source>
</evidence>
<evidence type="ECO:0000256" key="4">
    <source>
        <dbReference type="ARBA" id="ARBA00022603"/>
    </source>
</evidence>
<dbReference type="Gene3D" id="3.30.559.10">
    <property type="entry name" value="Chloramphenicol acetyltransferase-like domain"/>
    <property type="match status" value="1"/>
</dbReference>
<dbReference type="InterPro" id="IPR001242">
    <property type="entry name" value="Condensation_dom"/>
</dbReference>
<dbReference type="InterPro" id="IPR049551">
    <property type="entry name" value="PKS_DH_C"/>
</dbReference>
<keyword evidence="4" id="KW-0489">Methyltransferase</keyword>
<dbReference type="InterPro" id="IPR049552">
    <property type="entry name" value="PKS_DH_N"/>
</dbReference>
<dbReference type="Gene3D" id="3.40.50.150">
    <property type="entry name" value="Vaccinia Virus protein VP39"/>
    <property type="match status" value="1"/>
</dbReference>
<dbReference type="Gene3D" id="3.40.366.10">
    <property type="entry name" value="Malonyl-Coenzyme A Acyl Carrier Protein, domain 2"/>
    <property type="match status" value="1"/>
</dbReference>
<dbReference type="SUPFAM" id="SSF47336">
    <property type="entry name" value="ACP-like"/>
    <property type="match status" value="2"/>
</dbReference>
<dbReference type="Pfam" id="PF08659">
    <property type="entry name" value="KR"/>
    <property type="match status" value="1"/>
</dbReference>
<dbReference type="GO" id="GO:0004312">
    <property type="term" value="F:fatty acid synthase activity"/>
    <property type="evidence" value="ECO:0007669"/>
    <property type="project" value="TreeGrafter"/>
</dbReference>
<organism evidence="14 15">
    <name type="scientific">Xylaria grammica</name>
    <dbReference type="NCBI Taxonomy" id="363999"/>
    <lineage>
        <taxon>Eukaryota</taxon>
        <taxon>Fungi</taxon>
        <taxon>Dikarya</taxon>
        <taxon>Ascomycota</taxon>
        <taxon>Pezizomycotina</taxon>
        <taxon>Sordariomycetes</taxon>
        <taxon>Xylariomycetidae</taxon>
        <taxon>Xylariales</taxon>
        <taxon>Xylariaceae</taxon>
        <taxon>Xylaria</taxon>
    </lineage>
</organism>
<dbReference type="SMART" id="SM00822">
    <property type="entry name" value="PKS_KR"/>
    <property type="match status" value="1"/>
</dbReference>
<dbReference type="Pfam" id="PF13489">
    <property type="entry name" value="Methyltransf_23"/>
    <property type="match status" value="1"/>
</dbReference>
<feature type="compositionally biased region" description="Polar residues" evidence="10">
    <location>
        <begin position="2486"/>
        <end position="2495"/>
    </location>
</feature>
<dbReference type="SUPFAM" id="SSF53901">
    <property type="entry name" value="Thiolase-like"/>
    <property type="match status" value="1"/>
</dbReference>
<dbReference type="InterPro" id="IPR036736">
    <property type="entry name" value="ACP-like_sf"/>
</dbReference>
<dbReference type="CDD" id="cd19532">
    <property type="entry name" value="C_PKS-NRPS"/>
    <property type="match status" value="1"/>
</dbReference>
<name>A0A439CZ98_9PEZI</name>
<dbReference type="Pfam" id="PF07993">
    <property type="entry name" value="NAD_binding_4"/>
    <property type="match status" value="1"/>
</dbReference>
<keyword evidence="7" id="KW-0560">Oxidoreductase</keyword>
<dbReference type="SMART" id="SM00827">
    <property type="entry name" value="PKS_AT"/>
    <property type="match status" value="1"/>
</dbReference>
<dbReference type="Gene3D" id="3.40.50.12780">
    <property type="entry name" value="N-terminal domain of ligase-like"/>
    <property type="match status" value="1"/>
</dbReference>
<dbReference type="Gene3D" id="3.30.300.30">
    <property type="match status" value="1"/>
</dbReference>
<dbReference type="InterPro" id="IPR016035">
    <property type="entry name" value="Acyl_Trfase/lysoPLipase"/>
</dbReference>
<dbReference type="InterPro" id="IPR013968">
    <property type="entry name" value="PKS_KR"/>
</dbReference>
<keyword evidence="5" id="KW-0808">Transferase</keyword>
<dbReference type="CDD" id="cd05930">
    <property type="entry name" value="A_NRPS"/>
    <property type="match status" value="1"/>
</dbReference>
<feature type="domain" description="Ketosynthase family 3 (KS3)" evidence="12">
    <location>
        <begin position="4"/>
        <end position="436"/>
    </location>
</feature>
<evidence type="ECO:0000256" key="9">
    <source>
        <dbReference type="PROSITE-ProRule" id="PRU01363"/>
    </source>
</evidence>
<dbReference type="Pfam" id="PF21089">
    <property type="entry name" value="PKS_DH_N"/>
    <property type="match status" value="1"/>
</dbReference>
<dbReference type="GO" id="GO:0032259">
    <property type="term" value="P:methylation"/>
    <property type="evidence" value="ECO:0007669"/>
    <property type="project" value="UniProtKB-KW"/>
</dbReference>
<dbReference type="InterPro" id="IPR013120">
    <property type="entry name" value="FAR_NAD-bd"/>
</dbReference>
<keyword evidence="8" id="KW-0511">Multifunctional enzyme</keyword>
<dbReference type="PROSITE" id="PS00606">
    <property type="entry name" value="KS3_1"/>
    <property type="match status" value="1"/>
</dbReference>
<dbReference type="Gene3D" id="1.10.1200.10">
    <property type="entry name" value="ACP-like"/>
    <property type="match status" value="2"/>
</dbReference>
<dbReference type="PANTHER" id="PTHR43775:SF20">
    <property type="entry name" value="HYBRID PKS-NRPS SYNTHETASE APDA"/>
    <property type="match status" value="1"/>
</dbReference>
<dbReference type="InterPro" id="IPR050091">
    <property type="entry name" value="PKS_NRPS_Biosynth_Enz"/>
</dbReference>
<protein>
    <recommendedName>
        <fullName evidence="16">Carrier domain-containing protein</fullName>
    </recommendedName>
</protein>
<dbReference type="InterPro" id="IPR042099">
    <property type="entry name" value="ANL_N_sf"/>
</dbReference>
<dbReference type="GO" id="GO:0016874">
    <property type="term" value="F:ligase activity"/>
    <property type="evidence" value="ECO:0007669"/>
    <property type="project" value="UniProtKB-KW"/>
</dbReference>
<dbReference type="Proteomes" id="UP000286045">
    <property type="component" value="Unassembled WGS sequence"/>
</dbReference>
<evidence type="ECO:0000256" key="3">
    <source>
        <dbReference type="ARBA" id="ARBA00022598"/>
    </source>
</evidence>
<dbReference type="InterPro" id="IPR014043">
    <property type="entry name" value="Acyl_transferase_dom"/>
</dbReference>
<dbReference type="Pfam" id="PF00109">
    <property type="entry name" value="ketoacyl-synt"/>
    <property type="match status" value="1"/>
</dbReference>
<evidence type="ECO:0000256" key="2">
    <source>
        <dbReference type="ARBA" id="ARBA00022553"/>
    </source>
</evidence>
<dbReference type="Pfam" id="PF00668">
    <property type="entry name" value="Condensation"/>
    <property type="match status" value="1"/>
</dbReference>
<dbReference type="GO" id="GO:0044550">
    <property type="term" value="P:secondary metabolite biosynthetic process"/>
    <property type="evidence" value="ECO:0007669"/>
    <property type="project" value="UniProtKB-ARBA"/>
</dbReference>
<dbReference type="InterPro" id="IPR016039">
    <property type="entry name" value="Thiolase-like"/>
</dbReference>
<dbReference type="EMBL" id="RYZI01000258">
    <property type="protein sequence ID" value="RWA07436.1"/>
    <property type="molecule type" value="Genomic_DNA"/>
</dbReference>
<dbReference type="SMART" id="SM00823">
    <property type="entry name" value="PKS_PP"/>
    <property type="match status" value="2"/>
</dbReference>
<feature type="active site" description="Proton acceptor; for dehydratase activity" evidence="9">
    <location>
        <position position="966"/>
    </location>
</feature>
<dbReference type="Pfam" id="PF00550">
    <property type="entry name" value="PP-binding"/>
    <property type="match status" value="1"/>
</dbReference>
<dbReference type="STRING" id="363999.A0A439CZ98"/>
<evidence type="ECO:0000259" key="11">
    <source>
        <dbReference type="PROSITE" id="PS50075"/>
    </source>
</evidence>
<dbReference type="InterPro" id="IPR020841">
    <property type="entry name" value="PKS_Beta-ketoAc_synthase_dom"/>
</dbReference>
<dbReference type="Pfam" id="PF00698">
    <property type="entry name" value="Acyl_transf_1"/>
    <property type="match status" value="1"/>
</dbReference>
<dbReference type="Pfam" id="PF00501">
    <property type="entry name" value="AMP-binding"/>
    <property type="match status" value="1"/>
</dbReference>
<keyword evidence="2" id="KW-0597">Phosphoprotein</keyword>
<feature type="region of interest" description="Disordered" evidence="10">
    <location>
        <begin position="2486"/>
        <end position="2516"/>
    </location>
</feature>
<dbReference type="Pfam" id="PF16197">
    <property type="entry name" value="KAsynt_C_assoc"/>
    <property type="match status" value="1"/>
</dbReference>
<dbReference type="InterPro" id="IPR045851">
    <property type="entry name" value="AMP-bd_C_sf"/>
</dbReference>
<dbReference type="PROSITE" id="PS52004">
    <property type="entry name" value="KS3_2"/>
    <property type="match status" value="1"/>
</dbReference>
<comment type="caution">
    <text evidence="14">The sequence shown here is derived from an EMBL/GenBank/DDBJ whole genome shotgun (WGS) entry which is preliminary data.</text>
</comment>
<gene>
    <name evidence="14" type="ORF">EKO27_g7671</name>
</gene>
<dbReference type="Gene3D" id="3.40.47.10">
    <property type="match status" value="1"/>
</dbReference>
<dbReference type="InterPro" id="IPR057326">
    <property type="entry name" value="KR_dom"/>
</dbReference>
<keyword evidence="1" id="KW-0596">Phosphopantetheine</keyword>
<evidence type="ECO:0000256" key="10">
    <source>
        <dbReference type="SAM" id="MobiDB-lite"/>
    </source>
</evidence>
<dbReference type="InterPro" id="IPR020806">
    <property type="entry name" value="PKS_PP-bd"/>
</dbReference>
<dbReference type="Pfam" id="PF23297">
    <property type="entry name" value="ACP_SdgA_C"/>
    <property type="match status" value="1"/>
</dbReference>
<feature type="region of interest" description="N-terminal hotdog fold" evidence="9">
    <location>
        <begin position="933"/>
        <end position="1067"/>
    </location>
</feature>
<sequence>MTALEPIAIIGSACRFPGDTDTPSKLWELLRSPKDLLRRVPSERYDASAHYHPDPKHHGTTNVQESYFLEQDVSSFDHGFFNIQAGEAEAIDPQQRILLETVYDSLCAAGQTIEDLRGSSTAVYVGLMCDDWRGVLNNDLDVFPQYGATGLARSIMSNRISYFFDWHGPSMTIDTACSSSLVAVHQAIQSLRSGESHVALACGANLILTPGMYVAESKLSMLSAAGRSRMWDKDVDGYARGEGIASVVLKTLSAAIRDNDHIECVIRATGINQDGRTPGLTMPSATAQAALIKDTYARAGLDVAKPEDRPQFFHAHGTGTPAGDPNEAEAIAEAFYSSNPGDSKLFVGSIKTIIGHTEGTAGLASLIGTSQSIQHGVIPPNMHFNELNPRIAPFYDHLQVPTKSVAWPQPHSGQPRRASINSFGFGGTNAHAIIESYEPRRPLGFKSGATGPLFSPLTFSASSDASLITMLSSYSDYLGSNPSISLHDLAYSLQTRLSTLTCRATVTASTVEDARSQIDAIVSGGNDDALSTRQPTKSSHNILGVFTGQGSQWPRMGAALLENSPYVARRLTELDQVLLELPLTDRPAWTLREMVFAEASTSQMSEAAISQPLCTAVQIVLVDLLQLAGITLHAVVGHSSGEIAAAYCAGLVTASDAMKIAYYRGRYAGLARSTTGGNGTMMAVGTTFEDASEFCELEAFRGRIHVAARNSPSSITLSGDEDAIVEAIEVFQDEGKFARQLKVDTAYHSPHVFPCAEPYLRAIQLNLAGTVIPTSTRWFSSVRQREPMTADVLGPQYWVDNMNNPVLFSPAIAQAWNDAGPFDLILEVGPHPVLKTPCLDTLEAITGERPRYSGLLARGENDVEALAKALGFIWTGLGARSVAFDEFNRTVSQSSNVRQFVTDLPKYPFDHSRQFMSLSRISGMHYSVRAPPHPLLGRRCHDRETADGNQWRNILDPREIPWLSGHTIQGQTIFPATGYVSMAVEAANIVAADRAMGLVSIHDLRIGRALAFHDDSSVEVLFDFKLIENTSDVVKASFACYSGAPLDPRATMALNASGIIEVALGSQNPDSLPPTQATETGMSEVEIGRFYNFLARLGYNYAWPFRGTTSIQRKADYATGTMEDQSGSDWEDQLIVHPGMLDTALQTTFAAFCCPGDGRMWSIHVPTGFRSILINPYFTGLGIGKQDSFRYMSIANEFQSGMAVAELNLFTEDGDHTFLQVEGMELVPLSAALPETDAVLFSKFDYKVANPNGELAAEGHGYQPEHLQIALDSERIAFFYLRHLVNTITPDEKAQALPHYRHLLNWAAHVVPQAMRGENPSIPSNAQYDSKDDIDAFVQRYWERSDVRLLHSVGENLPQVIRDGSSILEHMTKGGILDNFYGEGFGLDRVNEYIAEMVAQVAHRYPRMNILEIGAGTGGSTRTVFSLLRRTASETLPIKWYSRRFDMNKSPAAQGFNEGSYDLILASNVLHATPDLEEMMRNARSFLKPGGFIIILEIASNDCLRVGLPMGSLPGWWVGAGSGRRWGPTLTLEQWDALLQKCGFSGVDTSTPAAHQVFPGHVFCSQALDERISMLRSPLTNVHILPPTKASQLVIIGGTTPVIHKLYEEMAPMLASRFAKVIHTETFEALHTTGLIESSTVLSLTELDDPLFNRMTPVKLESLKTLWRNGGNILWVTMGARHQHPHSYMTLGVGRCLRFEYANVTIQALDIDRIDDRTATLVAECLLQLDILDKWSKELRAEKLLWSLEPEVYIQDNEPVIPRLYPYDAANKRYNTVRRIVRDVVDPREASLILSSKQSWVVQLASPLRVSNSVPFATHTRSIRLTHFSLLTVGLVPGAKLMLCVGVDTESNERVVAVSHTAESPVDIPSNWCAPLDQADPVSTLAGLAARIMAQSIVRAAHKGDILIVHDPHPRVADALKHSVDGKQITLFITTSTKKHLQAGWKYVDKKLPRRLVKLLLPSEATAFISLSQPTKTIGTEELIVKCLPRHCTIIDVATLFGTETQISSFVSQDEISQQFKLSLPQHNTAASKYDTASDLTIVPLQDIADYPIAPGRLAIADCTSPSVSVALRPIDDGKIFRGDKTYLLVGLSGEVGQSICKWMVLHGARNVVMTSRKPNVHPAYIVSMQNLGANVKTFSMDVTSRESVHSCHEIISRTMPPITGVANGAMVLDDCLFDKLPYDSLEKVLEPKVLGSQILDELFYEIPLDFFIFFSSATAIMGNTGQSNYIAGNMFMNALATQRRNRGFAASSITISPVIGLGYVERSADLGEDTFTKMGYKPISEQDLQQQFAEAIVLGRPDCTEVCELNTGFSPIYVDAQVKDQYLKDLKFGHFLMERPNTQTKIGKTSYVPVRVQLAEVKNREEAYAAIRESFIMRLRRILAAAPDEIINEKVKLVEQGVDSLMAVEVRSWFLKELDVDIPVLKILGGSSIVDLLEEGIRLLPTSILDIENLDARTPQGTRASPPNEVVQSDLLPLERGLQNNALGESSSDESPGKMSPPSVDSDDTTPAPTPLIQWKTSAVLDSVNCDDAAGSEEDTKPSVGSTDQYSEAMSFGQSAFWFLNEYSDNKKAFNMAVMLKLTGSIRIGALENAVRVMGSRHETFRTRFFWSNDGKEKMPMQGISANSTVRLIRKQITTESEAEAELRNIHNERWDLSSGDTARIYLLSVSEQVHFLSIGTHHIYLDGYSFSVFFKELEEVYNRKPLPNVPPESQYRSFASKQRLLYESGALKESIKHYRSTLPPVFEAMDLLPFAKSLSRPSIDTYSQFEASARLNQNLAAKIRQLARRNGSTSFHVYLTALQALIFRLLPATDDVFIGIADANRQDKRFMSSMGFFLNLLPLRFRRSKPGTKLATMIKTARDSAFSALEHSQLPFDALLRELNVPRSNKYTPLFQVFLDYRQVIQERSTWGGCKVSDETWRNAATGYDVALEITENHNAEALLVLRLQASLYSEESTHLLLRSFVNVLEFMVSSHDGIVDNVPCWSPKDIEAAHAVGKGSLYETQWAPTIAHRVDDVIQTHGARIALKDGHGSNFTYEAMGARIDAITDALRASGVKIGTVVGVFQEPSANWICSMLAIFRAGAVYVPLDLRNSVSRLSSIVKTSQPTYVLTDSVTTSKVPLRLISASHAVDIDVSSLVPSSTRRSRSLNDAKPDALAVILFTSGSTGEPKGIVLTHANLLVNAEVSSKMFATGNQDLVVLQQSPFSFDFSLDQSFAALANGGTLFVVPASHRGDPIEITKSMLNEKVSYTSGTPSEYDMWLRYAASNLRKCSSWSFAFSGGETLGYSLVYEFAALGLTQLRLFNGYGPAETTMFSTKIELSYRQPEHLPNPLPAGFMLSGYSVAIVDDNMQLLPLGVPGEIVIGGPCVVSGYLGDPRSTEDKFMQDKIFQTPWKVYWSGDRGRLLENGALFCDGRLRNDTQIKLRGFRVELTEIENTIVKSAAGALTHAVVTVRGTGEGRYLAAHVVFNSDFPNKDRDTTVQTLRRSLPLPPYMQPYVMAVLDDIPRTAHFKIDRKAVQALPLPKHEDKKDISGKMSGTELALSTLWRQVLPLDPGPLAAESDFFLVGGNSILLVKLQSLIRSVFSASPKLTNLIGAASLAEMATAVEESRQTNTIDWEMETQVSKAFYRAIRPKVRARGEGITVLLTGASGYLGRHILEVMVGDSKVRRVICPLRRVDSNGRINDAGDKVTFMRADLSRPHLDLSSDVYSALVDEVDVIVHCAANRSFWDTYEALRPDNLDSVKTLAGLAASSQHLVPVHVMSSGAASFYEGGDETPLRDGSDGYVATKWAAEIFLRRVAAVSHMPVCIHRPGSIQADAQDGTNPLDVVGELTALASKMGVRPDFEGVRGSVDIAPVGRVVEAICQAVEESTGAAGEDHAHKGVRVLNHVAAVRVFVEDFAVHLCNDEVLRKLPTVPILEWFGEAKRAGFSYFMMAQDLVMGLGDKELHSRR</sequence>
<dbReference type="CDD" id="cd00833">
    <property type="entry name" value="PKS"/>
    <property type="match status" value="1"/>
</dbReference>
<evidence type="ECO:0000313" key="15">
    <source>
        <dbReference type="Proteomes" id="UP000286045"/>
    </source>
</evidence>
<dbReference type="Gene3D" id="3.40.50.720">
    <property type="entry name" value="NAD(P)-binding Rossmann-like Domain"/>
    <property type="match status" value="2"/>
</dbReference>
<evidence type="ECO:0000256" key="6">
    <source>
        <dbReference type="ARBA" id="ARBA00022737"/>
    </source>
</evidence>
<evidence type="ECO:0000259" key="13">
    <source>
        <dbReference type="PROSITE" id="PS52019"/>
    </source>
</evidence>
<dbReference type="InterPro" id="IPR014030">
    <property type="entry name" value="Ketoacyl_synth_N"/>
</dbReference>
<keyword evidence="6" id="KW-0677">Repeat</keyword>
<keyword evidence="15" id="KW-1185">Reference proteome</keyword>
<feature type="domain" description="PKS/mFAS DH" evidence="13">
    <location>
        <begin position="933"/>
        <end position="1235"/>
    </location>
</feature>
<evidence type="ECO:0000256" key="5">
    <source>
        <dbReference type="ARBA" id="ARBA00022679"/>
    </source>
</evidence>
<dbReference type="GO" id="GO:0016491">
    <property type="term" value="F:oxidoreductase activity"/>
    <property type="evidence" value="ECO:0007669"/>
    <property type="project" value="UniProtKB-KW"/>
</dbReference>
<dbReference type="InterPro" id="IPR020807">
    <property type="entry name" value="PKS_DH"/>
</dbReference>
<dbReference type="InterPro" id="IPR042104">
    <property type="entry name" value="PKS_dehydratase_sf"/>
</dbReference>
<dbReference type="Gene3D" id="3.30.559.30">
    <property type="entry name" value="Nonribosomal peptide synthetase, condensation domain"/>
    <property type="match status" value="1"/>
</dbReference>
<dbReference type="InterPro" id="IPR023213">
    <property type="entry name" value="CAT-like_dom_sf"/>
</dbReference>
<dbReference type="InterPro" id="IPR000873">
    <property type="entry name" value="AMP-dep_synth/lig_dom"/>
</dbReference>
<evidence type="ECO:0000256" key="7">
    <source>
        <dbReference type="ARBA" id="ARBA00023002"/>
    </source>
</evidence>
<dbReference type="Gene3D" id="3.10.129.110">
    <property type="entry name" value="Polyketide synthase dehydratase"/>
    <property type="match status" value="1"/>
</dbReference>
<dbReference type="SUPFAM" id="SSF55048">
    <property type="entry name" value="Probable ACP-binding domain of malonyl-CoA ACP transacylase"/>
    <property type="match status" value="1"/>
</dbReference>
<dbReference type="SUPFAM" id="SSF52777">
    <property type="entry name" value="CoA-dependent acyltransferases"/>
    <property type="match status" value="2"/>
</dbReference>
<dbReference type="PROSITE" id="PS52019">
    <property type="entry name" value="PKS_MFAS_DH"/>
    <property type="match status" value="1"/>
</dbReference>
<dbReference type="GO" id="GO:0008168">
    <property type="term" value="F:methyltransferase activity"/>
    <property type="evidence" value="ECO:0007669"/>
    <property type="project" value="UniProtKB-KW"/>
</dbReference>
<dbReference type="SUPFAM" id="SSF56801">
    <property type="entry name" value="Acetyl-CoA synthetase-like"/>
    <property type="match status" value="1"/>
</dbReference>
<dbReference type="SUPFAM" id="SSF52151">
    <property type="entry name" value="FabD/lysophospholipase-like"/>
    <property type="match status" value="1"/>
</dbReference>
<dbReference type="SMART" id="SM00826">
    <property type="entry name" value="PKS_DH"/>
    <property type="match status" value="1"/>
</dbReference>
<dbReference type="GO" id="GO:0004315">
    <property type="term" value="F:3-oxoacyl-[acyl-carrier-protein] synthase activity"/>
    <property type="evidence" value="ECO:0007669"/>
    <property type="project" value="InterPro"/>
</dbReference>
<dbReference type="PANTHER" id="PTHR43775">
    <property type="entry name" value="FATTY ACID SYNTHASE"/>
    <property type="match status" value="1"/>
</dbReference>
<keyword evidence="3" id="KW-0436">Ligase</keyword>
<dbReference type="SUPFAM" id="SSF51735">
    <property type="entry name" value="NAD(P)-binding Rossmann-fold domains"/>
    <property type="match status" value="2"/>
</dbReference>
<dbReference type="InterPro" id="IPR036291">
    <property type="entry name" value="NAD(P)-bd_dom_sf"/>
</dbReference>
<evidence type="ECO:0000256" key="8">
    <source>
        <dbReference type="ARBA" id="ARBA00023268"/>
    </source>
</evidence>
<dbReference type="InterPro" id="IPR029063">
    <property type="entry name" value="SAM-dependent_MTases_sf"/>
</dbReference>
<dbReference type="InterPro" id="IPR014031">
    <property type="entry name" value="Ketoacyl_synth_C"/>
</dbReference>
<dbReference type="InterPro" id="IPR009081">
    <property type="entry name" value="PP-bd_ACP"/>
</dbReference>
<dbReference type="InterPro" id="IPR032821">
    <property type="entry name" value="PKS_assoc"/>
</dbReference>
<dbReference type="InterPro" id="IPR016036">
    <property type="entry name" value="Malonyl_transacylase_ACP-bd"/>
</dbReference>
<proteinExistence type="predicted"/>
<dbReference type="PROSITE" id="PS00455">
    <property type="entry name" value="AMP_BINDING"/>
    <property type="match status" value="1"/>
</dbReference>
<evidence type="ECO:0008006" key="16">
    <source>
        <dbReference type="Google" id="ProtNLM"/>
    </source>
</evidence>
<dbReference type="InterPro" id="IPR049900">
    <property type="entry name" value="PKS_mFAS_DH"/>
</dbReference>
<feature type="domain" description="Carrier" evidence="11">
    <location>
        <begin position="2370"/>
        <end position="2445"/>
    </location>
</feature>
<dbReference type="GO" id="GO:0006633">
    <property type="term" value="P:fatty acid biosynthetic process"/>
    <property type="evidence" value="ECO:0007669"/>
    <property type="project" value="InterPro"/>
</dbReference>
<reference evidence="14 15" key="1">
    <citation type="submission" date="2018-12" db="EMBL/GenBank/DDBJ databases">
        <title>Draft genome sequence of Xylaria grammica IHI A82.</title>
        <authorList>
            <person name="Buettner E."/>
            <person name="Kellner H."/>
        </authorList>
    </citation>
    <scope>NUCLEOTIDE SEQUENCE [LARGE SCALE GENOMIC DNA]</scope>
    <source>
        <strain evidence="14 15">IHI A82</strain>
    </source>
</reference>
<dbReference type="InterPro" id="IPR001227">
    <property type="entry name" value="Ac_transferase_dom_sf"/>
</dbReference>
<dbReference type="SUPFAM" id="SSF53335">
    <property type="entry name" value="S-adenosyl-L-methionine-dependent methyltransferases"/>
    <property type="match status" value="1"/>
</dbReference>
<dbReference type="Pfam" id="PF14765">
    <property type="entry name" value="PS-DH"/>
    <property type="match status" value="1"/>
</dbReference>
<dbReference type="Pfam" id="PF02801">
    <property type="entry name" value="Ketoacyl-synt_C"/>
    <property type="match status" value="1"/>
</dbReference>
<dbReference type="InterPro" id="IPR018201">
    <property type="entry name" value="Ketoacyl_synth_AS"/>
</dbReference>
<accession>A0A439CZ98</accession>
<dbReference type="InterPro" id="IPR020845">
    <property type="entry name" value="AMP-binding_CS"/>
</dbReference>
<evidence type="ECO:0000256" key="1">
    <source>
        <dbReference type="ARBA" id="ARBA00022450"/>
    </source>
</evidence>
<feature type="domain" description="Carrier" evidence="11">
    <location>
        <begin position="3538"/>
        <end position="3615"/>
    </location>
</feature>
<dbReference type="SMART" id="SM00825">
    <property type="entry name" value="PKS_KS"/>
    <property type="match status" value="1"/>
</dbReference>
<dbReference type="PROSITE" id="PS50075">
    <property type="entry name" value="CARRIER"/>
    <property type="match status" value="2"/>
</dbReference>
<evidence type="ECO:0000313" key="14">
    <source>
        <dbReference type="EMBL" id="RWA07436.1"/>
    </source>
</evidence>
<dbReference type="GO" id="GO:0031177">
    <property type="term" value="F:phosphopantetheine binding"/>
    <property type="evidence" value="ECO:0007669"/>
    <property type="project" value="InterPro"/>
</dbReference>
<dbReference type="Gene3D" id="3.30.70.3290">
    <property type="match status" value="1"/>
</dbReference>
<feature type="region of interest" description="C-terminal hotdog fold" evidence="9">
    <location>
        <begin position="1082"/>
        <end position="1235"/>
    </location>
</feature>
<feature type="active site" description="Proton donor; for dehydratase activity" evidence="9">
    <location>
        <position position="1142"/>
    </location>
</feature>